<keyword evidence="6" id="KW-0067">ATP-binding</keyword>
<keyword evidence="4" id="KW-0547">Nucleotide-binding</keyword>
<evidence type="ECO:0000313" key="11">
    <source>
        <dbReference type="Proteomes" id="UP000789901"/>
    </source>
</evidence>
<organism evidence="10 11">
    <name type="scientific">Gigaspora margarita</name>
    <dbReference type="NCBI Taxonomy" id="4874"/>
    <lineage>
        <taxon>Eukaryota</taxon>
        <taxon>Fungi</taxon>
        <taxon>Fungi incertae sedis</taxon>
        <taxon>Mucoromycota</taxon>
        <taxon>Glomeromycotina</taxon>
        <taxon>Glomeromycetes</taxon>
        <taxon>Diversisporales</taxon>
        <taxon>Gigasporaceae</taxon>
        <taxon>Gigaspora</taxon>
    </lineage>
</organism>
<dbReference type="Pfam" id="PF07714">
    <property type="entry name" value="PK_Tyr_Ser-Thr"/>
    <property type="match status" value="1"/>
</dbReference>
<evidence type="ECO:0000256" key="7">
    <source>
        <dbReference type="ARBA" id="ARBA00047899"/>
    </source>
</evidence>
<accession>A0ABN7WCR9</accession>
<keyword evidence="2" id="KW-0723">Serine/threonine-protein kinase</keyword>
<evidence type="ECO:0000256" key="1">
    <source>
        <dbReference type="ARBA" id="ARBA00012513"/>
    </source>
</evidence>
<sequence>KIDNLNFRMGKKRLRCNHPKETFDLCSSCITSHFKEESVTWTSRNQEIDRFIKYTQIMSRNPETAAYWMKWEELTNIKMIGKGGLGKVYSAQLTRRISDEIPDEIVALKTVGKPNEFSNILAEATALFHSYNKETSSFRILGFTQDPTNEQYYIIITYAESGNLHKYMRDNVKTLSWIDILFIIWDICLDLERIHKAGLIHRNIHS</sequence>
<dbReference type="EMBL" id="CAJVQB010038829">
    <property type="protein sequence ID" value="CAG8826712.1"/>
    <property type="molecule type" value="Genomic_DNA"/>
</dbReference>
<dbReference type="PROSITE" id="PS50011">
    <property type="entry name" value="PROTEIN_KINASE_DOM"/>
    <property type="match status" value="1"/>
</dbReference>
<dbReference type="PANTHER" id="PTHR24356">
    <property type="entry name" value="SERINE/THREONINE-PROTEIN KINASE"/>
    <property type="match status" value="1"/>
</dbReference>
<reference evidence="10 11" key="1">
    <citation type="submission" date="2021-06" db="EMBL/GenBank/DDBJ databases">
        <authorList>
            <person name="Kallberg Y."/>
            <person name="Tangrot J."/>
            <person name="Rosling A."/>
        </authorList>
    </citation>
    <scope>NUCLEOTIDE SEQUENCE [LARGE SCALE GENOMIC DNA]</scope>
    <source>
        <strain evidence="10 11">120-4 pot B 10/14</strain>
    </source>
</reference>
<evidence type="ECO:0000313" key="10">
    <source>
        <dbReference type="EMBL" id="CAG8826712.1"/>
    </source>
</evidence>
<comment type="catalytic activity">
    <reaction evidence="8">
        <text>L-seryl-[protein] + ATP = O-phospho-L-seryl-[protein] + ADP + H(+)</text>
        <dbReference type="Rhea" id="RHEA:17989"/>
        <dbReference type="Rhea" id="RHEA-COMP:9863"/>
        <dbReference type="Rhea" id="RHEA-COMP:11604"/>
        <dbReference type="ChEBI" id="CHEBI:15378"/>
        <dbReference type="ChEBI" id="CHEBI:29999"/>
        <dbReference type="ChEBI" id="CHEBI:30616"/>
        <dbReference type="ChEBI" id="CHEBI:83421"/>
        <dbReference type="ChEBI" id="CHEBI:456216"/>
        <dbReference type="EC" id="2.7.11.1"/>
    </reaction>
</comment>
<evidence type="ECO:0000256" key="4">
    <source>
        <dbReference type="ARBA" id="ARBA00022741"/>
    </source>
</evidence>
<keyword evidence="11" id="KW-1185">Reference proteome</keyword>
<dbReference type="SUPFAM" id="SSF56112">
    <property type="entry name" value="Protein kinase-like (PK-like)"/>
    <property type="match status" value="1"/>
</dbReference>
<keyword evidence="5" id="KW-0418">Kinase</keyword>
<dbReference type="InterPro" id="IPR050236">
    <property type="entry name" value="Ser_Thr_kinase_AGC"/>
</dbReference>
<evidence type="ECO:0000256" key="6">
    <source>
        <dbReference type="ARBA" id="ARBA00022840"/>
    </source>
</evidence>
<gene>
    <name evidence="10" type="ORF">GMARGA_LOCUS29202</name>
</gene>
<dbReference type="Gene3D" id="1.10.510.10">
    <property type="entry name" value="Transferase(Phosphotransferase) domain 1"/>
    <property type="match status" value="1"/>
</dbReference>
<dbReference type="InterPro" id="IPR001245">
    <property type="entry name" value="Ser-Thr/Tyr_kinase_cat_dom"/>
</dbReference>
<comment type="catalytic activity">
    <reaction evidence="7">
        <text>L-threonyl-[protein] + ATP = O-phospho-L-threonyl-[protein] + ADP + H(+)</text>
        <dbReference type="Rhea" id="RHEA:46608"/>
        <dbReference type="Rhea" id="RHEA-COMP:11060"/>
        <dbReference type="Rhea" id="RHEA-COMP:11605"/>
        <dbReference type="ChEBI" id="CHEBI:15378"/>
        <dbReference type="ChEBI" id="CHEBI:30013"/>
        <dbReference type="ChEBI" id="CHEBI:30616"/>
        <dbReference type="ChEBI" id="CHEBI:61977"/>
        <dbReference type="ChEBI" id="CHEBI:456216"/>
        <dbReference type="EC" id="2.7.11.1"/>
    </reaction>
</comment>
<evidence type="ECO:0000256" key="3">
    <source>
        <dbReference type="ARBA" id="ARBA00022679"/>
    </source>
</evidence>
<evidence type="ECO:0000256" key="5">
    <source>
        <dbReference type="ARBA" id="ARBA00022777"/>
    </source>
</evidence>
<dbReference type="EC" id="2.7.11.1" evidence="1"/>
<evidence type="ECO:0000259" key="9">
    <source>
        <dbReference type="PROSITE" id="PS50011"/>
    </source>
</evidence>
<feature type="non-terminal residue" evidence="10">
    <location>
        <position position="206"/>
    </location>
</feature>
<dbReference type="Proteomes" id="UP000789901">
    <property type="component" value="Unassembled WGS sequence"/>
</dbReference>
<dbReference type="InterPro" id="IPR000719">
    <property type="entry name" value="Prot_kinase_dom"/>
</dbReference>
<keyword evidence="3" id="KW-0808">Transferase</keyword>
<proteinExistence type="predicted"/>
<evidence type="ECO:0000256" key="2">
    <source>
        <dbReference type="ARBA" id="ARBA00022527"/>
    </source>
</evidence>
<comment type="caution">
    <text evidence="10">The sequence shown here is derived from an EMBL/GenBank/DDBJ whole genome shotgun (WGS) entry which is preliminary data.</text>
</comment>
<dbReference type="PANTHER" id="PTHR24356:SF1">
    <property type="entry name" value="SERINE_THREONINE-PROTEIN KINASE GREATWALL"/>
    <property type="match status" value="1"/>
</dbReference>
<name>A0ABN7WCR9_GIGMA</name>
<feature type="non-terminal residue" evidence="10">
    <location>
        <position position="1"/>
    </location>
</feature>
<evidence type="ECO:0000256" key="8">
    <source>
        <dbReference type="ARBA" id="ARBA00048679"/>
    </source>
</evidence>
<feature type="domain" description="Protein kinase" evidence="9">
    <location>
        <begin position="74"/>
        <end position="206"/>
    </location>
</feature>
<dbReference type="InterPro" id="IPR011009">
    <property type="entry name" value="Kinase-like_dom_sf"/>
</dbReference>
<protein>
    <recommendedName>
        <fullName evidence="1">non-specific serine/threonine protein kinase</fullName>
        <ecNumber evidence="1">2.7.11.1</ecNumber>
    </recommendedName>
</protein>